<dbReference type="Pfam" id="PF00248">
    <property type="entry name" value="Aldo_ket_red"/>
    <property type="match status" value="1"/>
</dbReference>
<dbReference type="GO" id="GO:0005249">
    <property type="term" value="F:voltage-gated potassium channel activity"/>
    <property type="evidence" value="ECO:0007669"/>
    <property type="project" value="InterPro"/>
</dbReference>
<dbReference type="GO" id="GO:0034702">
    <property type="term" value="C:monoatomic ion channel complex"/>
    <property type="evidence" value="ECO:0007669"/>
    <property type="project" value="UniProtKB-KW"/>
</dbReference>
<evidence type="ECO:0000256" key="16">
    <source>
        <dbReference type="SAM" id="MobiDB-lite"/>
    </source>
</evidence>
<feature type="region of interest" description="Disordered" evidence="16">
    <location>
        <begin position="22"/>
        <end position="41"/>
    </location>
</feature>
<name>K3YRY8_SETIT</name>
<reference evidence="19" key="1">
    <citation type="journal article" date="2012" name="Nat. Biotechnol.">
        <title>Reference genome sequence of the model plant Setaria.</title>
        <authorList>
            <person name="Bennetzen J.L."/>
            <person name="Schmutz J."/>
            <person name="Wang H."/>
            <person name="Percifield R."/>
            <person name="Hawkins J."/>
            <person name="Pontaroli A.C."/>
            <person name="Estep M."/>
            <person name="Feng L."/>
            <person name="Vaughn J.N."/>
            <person name="Grimwood J."/>
            <person name="Jenkins J."/>
            <person name="Barry K."/>
            <person name="Lindquist E."/>
            <person name="Hellsten U."/>
            <person name="Deshpande S."/>
            <person name="Wang X."/>
            <person name="Wu X."/>
            <person name="Mitros T."/>
            <person name="Triplett J."/>
            <person name="Yang X."/>
            <person name="Ye C.Y."/>
            <person name="Mauro-Herrera M."/>
            <person name="Wang L."/>
            <person name="Li P."/>
            <person name="Sharma M."/>
            <person name="Sharma R."/>
            <person name="Ronald P.C."/>
            <person name="Panaud O."/>
            <person name="Kellogg E.A."/>
            <person name="Brutnell T.P."/>
            <person name="Doust A.N."/>
            <person name="Tuskan G.A."/>
            <person name="Rokhsar D."/>
            <person name="Devos K.M."/>
        </authorList>
    </citation>
    <scope>NUCLEOTIDE SEQUENCE [LARGE SCALE GENOMIC DNA]</scope>
    <source>
        <strain evidence="19">cv. Yugu1</strain>
    </source>
</reference>
<comment type="subcellular location">
    <subcellularLocation>
        <location evidence="1">Cytoplasm</location>
    </subcellularLocation>
</comment>
<keyword evidence="3" id="KW-0813">Transport</keyword>
<protein>
    <recommendedName>
        <fullName evidence="14">Probable voltage-gated potassium channel subunit beta</fullName>
    </recommendedName>
    <alternativeName>
        <fullName evidence="15">K(+) channel subunit beta</fullName>
    </alternativeName>
</protein>
<evidence type="ECO:0000256" key="13">
    <source>
        <dbReference type="ARBA" id="ARBA00062282"/>
    </source>
</evidence>
<dbReference type="FunFam" id="3.20.20.100:FF:000042">
    <property type="entry name" value="Probable voltage-gated potassium channel subunit beta"/>
    <property type="match status" value="1"/>
</dbReference>
<feature type="region of interest" description="Disordered" evidence="16">
    <location>
        <begin position="132"/>
        <end position="164"/>
    </location>
</feature>
<evidence type="ECO:0000313" key="19">
    <source>
        <dbReference type="Proteomes" id="UP000004995"/>
    </source>
</evidence>
<evidence type="ECO:0000256" key="5">
    <source>
        <dbReference type="ARBA" id="ARBA00022538"/>
    </source>
</evidence>
<dbReference type="SUPFAM" id="SSF51430">
    <property type="entry name" value="NAD(P)-linked oxidoreductase"/>
    <property type="match status" value="1"/>
</dbReference>
<evidence type="ECO:0000256" key="2">
    <source>
        <dbReference type="ARBA" id="ARBA00006515"/>
    </source>
</evidence>
<dbReference type="InterPro" id="IPR005983">
    <property type="entry name" value="K_chnl_volt-dep_bsu_KCNAB"/>
</dbReference>
<feature type="compositionally biased region" description="Basic and acidic residues" evidence="16">
    <location>
        <begin position="134"/>
        <end position="161"/>
    </location>
</feature>
<dbReference type="InParanoid" id="K3YRY8"/>
<keyword evidence="19" id="KW-1185">Reference proteome</keyword>
<dbReference type="FunCoup" id="K3YRY8">
    <property type="interactions" value="1329"/>
</dbReference>
<organism evidence="18 19">
    <name type="scientific">Setaria italica</name>
    <name type="common">Foxtail millet</name>
    <name type="synonym">Panicum italicum</name>
    <dbReference type="NCBI Taxonomy" id="4555"/>
    <lineage>
        <taxon>Eukaryota</taxon>
        <taxon>Viridiplantae</taxon>
        <taxon>Streptophyta</taxon>
        <taxon>Embryophyta</taxon>
        <taxon>Tracheophyta</taxon>
        <taxon>Spermatophyta</taxon>
        <taxon>Magnoliopsida</taxon>
        <taxon>Liliopsida</taxon>
        <taxon>Poales</taxon>
        <taxon>Poaceae</taxon>
        <taxon>PACMAD clade</taxon>
        <taxon>Panicoideae</taxon>
        <taxon>Panicodae</taxon>
        <taxon>Paniceae</taxon>
        <taxon>Cenchrinae</taxon>
        <taxon>Setaria</taxon>
    </lineage>
</organism>
<dbReference type="eggNOG" id="KOG1575">
    <property type="taxonomic scope" value="Eukaryota"/>
</dbReference>
<keyword evidence="5" id="KW-0633">Potassium transport</keyword>
<evidence type="ECO:0000256" key="9">
    <source>
        <dbReference type="ARBA" id="ARBA00023002"/>
    </source>
</evidence>
<dbReference type="PANTHER" id="PTHR43150">
    <property type="entry name" value="HYPERKINETIC, ISOFORM M"/>
    <property type="match status" value="1"/>
</dbReference>
<keyword evidence="9" id="KW-0560">Oxidoreductase</keyword>
<keyword evidence="11" id="KW-0407">Ion channel</keyword>
<keyword evidence="8" id="KW-0630">Potassium</keyword>
<evidence type="ECO:0000256" key="7">
    <source>
        <dbReference type="ARBA" id="ARBA00022882"/>
    </source>
</evidence>
<evidence type="ECO:0000256" key="4">
    <source>
        <dbReference type="ARBA" id="ARBA00022490"/>
    </source>
</evidence>
<dbReference type="NCBIfam" id="TIGR01293">
    <property type="entry name" value="Kv_beta"/>
    <property type="match status" value="1"/>
</dbReference>
<dbReference type="InterPro" id="IPR005399">
    <property type="entry name" value="K_chnl_volt-dep_bsu_KCNAB-rel"/>
</dbReference>
<keyword evidence="6" id="KW-0521">NADP</keyword>
<keyword evidence="4" id="KW-0963">Cytoplasm</keyword>
<evidence type="ECO:0000313" key="18">
    <source>
        <dbReference type="EnsemblPlants" id="KQL32106"/>
    </source>
</evidence>
<dbReference type="GO" id="GO:0016491">
    <property type="term" value="F:oxidoreductase activity"/>
    <property type="evidence" value="ECO:0007669"/>
    <property type="project" value="UniProtKB-KW"/>
</dbReference>
<comment type="similarity">
    <text evidence="2">Belongs to the shaker potassium channel beta subunit family.</text>
</comment>
<keyword evidence="7" id="KW-0851">Voltage-gated channel</keyword>
<evidence type="ECO:0000256" key="8">
    <source>
        <dbReference type="ARBA" id="ARBA00022958"/>
    </source>
</evidence>
<comment type="subunit">
    <text evidence="13">Forms heteromultimeric complexes with potassium channel alpha subunits.</text>
</comment>
<evidence type="ECO:0000256" key="10">
    <source>
        <dbReference type="ARBA" id="ARBA00023065"/>
    </source>
</evidence>
<dbReference type="Gene3D" id="3.20.20.100">
    <property type="entry name" value="NADP-dependent oxidoreductase domain"/>
    <property type="match status" value="1"/>
</dbReference>
<reference evidence="18" key="2">
    <citation type="submission" date="2018-08" db="UniProtKB">
        <authorList>
            <consortium name="EnsemblPlants"/>
        </authorList>
    </citation>
    <scope>IDENTIFICATION</scope>
    <source>
        <strain evidence="18">Yugu1</strain>
    </source>
</reference>
<evidence type="ECO:0000256" key="14">
    <source>
        <dbReference type="ARBA" id="ARBA00067572"/>
    </source>
</evidence>
<dbReference type="HOGENOM" id="CLU_023205_2_0_1"/>
<dbReference type="EnsemblPlants" id="KQL32106">
    <property type="protein sequence ID" value="KQL32106"/>
    <property type="gene ID" value="SETIT_017032mg"/>
</dbReference>
<accession>K3YRY8</accession>
<dbReference type="InterPro" id="IPR023210">
    <property type="entry name" value="NADP_OxRdtase_dom"/>
</dbReference>
<feature type="domain" description="NADP-dependent oxidoreductase" evidence="17">
    <location>
        <begin position="178"/>
        <end position="478"/>
    </location>
</feature>
<dbReference type="STRING" id="4555.K3YRY8"/>
<feature type="compositionally biased region" description="Low complexity" evidence="16">
    <location>
        <begin position="22"/>
        <end position="38"/>
    </location>
</feature>
<dbReference type="EMBL" id="AGNK02000604">
    <property type="status" value="NOT_ANNOTATED_CDS"/>
    <property type="molecule type" value="Genomic_DNA"/>
</dbReference>
<comment type="function">
    <text evidence="12">Probable accessory potassium channel protein which modulates the activity of the pore-forming alpha subunit.</text>
</comment>
<evidence type="ECO:0000256" key="12">
    <source>
        <dbReference type="ARBA" id="ARBA00053235"/>
    </source>
</evidence>
<dbReference type="Proteomes" id="UP000004995">
    <property type="component" value="Unassembled WGS sequence"/>
</dbReference>
<dbReference type="PRINTS" id="PR01577">
    <property type="entry name" value="KCNABCHANNEL"/>
</dbReference>
<evidence type="ECO:0000256" key="1">
    <source>
        <dbReference type="ARBA" id="ARBA00004496"/>
    </source>
</evidence>
<dbReference type="CDD" id="cd19143">
    <property type="entry name" value="AKR_AKR6C1_2"/>
    <property type="match status" value="1"/>
</dbReference>
<evidence type="ECO:0000256" key="3">
    <source>
        <dbReference type="ARBA" id="ARBA00022448"/>
    </source>
</evidence>
<dbReference type="GO" id="GO:0005737">
    <property type="term" value="C:cytoplasm"/>
    <property type="evidence" value="ECO:0007669"/>
    <property type="project" value="UniProtKB-SubCell"/>
</dbReference>
<sequence length="490" mass="54687">MLHRKHQGHVVVRSVASHFSLAPSPCRPGRGRGPRASGTLTGNNCQNRRARAFSHSSFAYPTTRRPTPPVRHHKVAVAGGRGPQDYRTSHVTWFLQLPLHVRPVQPGPPVRRGWRQLRPAIPLLFVFLPPPTSRRSERCTSGRAKREGKEVRRRGRGEEPGKMQYKNLGRSGLRVSQLSYGAWVTFGNQLDVKEAKALLQACRDAGVNFFDNAEVYANGRAEEIMGQAIRDLGWRRSDVVISTKLFWGGQGPNDKGLSRKHIVEGLKGSLKRLDMDYVDVVYCHRPDASTPIEETVRAMNWVIDQGWAFYWGTSEWSAQQITEAWAVANRLDLVGPIVEQPEYNLFSRHKVESEFLPLYSTYGIGLTTWSPLASGVLTGKYGKGNIPADSRFALDNYKNLANRSLVDETLRKVNGLKPIAAELGVSLAQLSIAWCASNPNVSSVITGATKESQIVENMKALEVIPLLTPEVIDRIEAVVQSRPKRTESYR</sequence>
<evidence type="ECO:0000259" key="17">
    <source>
        <dbReference type="Pfam" id="PF00248"/>
    </source>
</evidence>
<dbReference type="PANTHER" id="PTHR43150:SF2">
    <property type="entry name" value="HYPERKINETIC, ISOFORM M"/>
    <property type="match status" value="1"/>
</dbReference>
<evidence type="ECO:0000256" key="6">
    <source>
        <dbReference type="ARBA" id="ARBA00022857"/>
    </source>
</evidence>
<dbReference type="Gramene" id="KQL32106">
    <property type="protein sequence ID" value="KQL32106"/>
    <property type="gene ID" value="SETIT_017032mg"/>
</dbReference>
<evidence type="ECO:0000256" key="11">
    <source>
        <dbReference type="ARBA" id="ARBA00023303"/>
    </source>
</evidence>
<evidence type="ECO:0000256" key="15">
    <source>
        <dbReference type="ARBA" id="ARBA00077856"/>
    </source>
</evidence>
<dbReference type="OMA" id="EQPAYNM"/>
<dbReference type="AlphaFoldDB" id="K3YRY8"/>
<keyword evidence="10" id="KW-0406">Ion transport</keyword>
<proteinExistence type="inferred from homology"/>
<dbReference type="InterPro" id="IPR036812">
    <property type="entry name" value="NAD(P)_OxRdtase_dom_sf"/>
</dbReference>